<evidence type="ECO:0008006" key="4">
    <source>
        <dbReference type="Google" id="ProtNLM"/>
    </source>
</evidence>
<dbReference type="EMBL" id="NOJY02000009">
    <property type="protein sequence ID" value="RDY27983.1"/>
    <property type="molecule type" value="Genomic_DNA"/>
</dbReference>
<accession>A0A371J5L7</accession>
<dbReference type="AlphaFoldDB" id="A0A371J5L7"/>
<sequence>MKKLFKIIVPIIIVILILLGALYYLLIPTNKIYLERDNKIITYKDLIEGDFLKSCELLENPLGLKGNIEVSNKEFRNIIYTLMKKYNISELKDTYIEIEDKNIKVSSPYEVLGFIESQFELTLVPKVVNNRLNIKVTDSKLGKINISNNILKRIMKSYESKIPFSIDGDTIIIDKSYTYPLVIDRLSVEKGKIILEIEVRIDNLLDFIKDYDININT</sequence>
<feature type="transmembrane region" description="Helical" evidence="1">
    <location>
        <begin position="7"/>
        <end position="26"/>
    </location>
</feature>
<keyword evidence="3" id="KW-1185">Reference proteome</keyword>
<dbReference type="RefSeq" id="WP_094369627.1">
    <property type="nucleotide sequence ID" value="NZ_NOJY02000009.1"/>
</dbReference>
<organism evidence="2 3">
    <name type="scientific">Romboutsia weinsteinii</name>
    <dbReference type="NCBI Taxonomy" id="2020949"/>
    <lineage>
        <taxon>Bacteria</taxon>
        <taxon>Bacillati</taxon>
        <taxon>Bacillota</taxon>
        <taxon>Clostridia</taxon>
        <taxon>Peptostreptococcales</taxon>
        <taxon>Peptostreptococcaceae</taxon>
        <taxon>Romboutsia</taxon>
    </lineage>
</organism>
<reference evidence="2 3" key="1">
    <citation type="journal article" date="2017" name="Genome Announc.">
        <title>Draft Genome Sequence of Romboutsia weinsteinii sp. nov. Strain CCRI-19649(T) Isolated from Surface Water.</title>
        <authorList>
            <person name="Maheux A.F."/>
            <person name="Boudreau D.K."/>
            <person name="Berube E."/>
            <person name="Boissinot M."/>
            <person name="Cantin P."/>
            <person name="Raymond F."/>
            <person name="Corbeil J."/>
            <person name="Omar R.F."/>
            <person name="Bergeron M.G."/>
        </authorList>
    </citation>
    <scope>NUCLEOTIDE SEQUENCE [LARGE SCALE GENOMIC DNA]</scope>
    <source>
        <strain evidence="2 3">CCRI-19649</strain>
    </source>
</reference>
<gene>
    <name evidence="2" type="ORF">CHL78_006680</name>
</gene>
<dbReference type="OrthoDB" id="1756498at2"/>
<protein>
    <recommendedName>
        <fullName evidence="4">DUF2140 family protein</fullName>
    </recommendedName>
</protein>
<keyword evidence="1" id="KW-0472">Membrane</keyword>
<evidence type="ECO:0000256" key="1">
    <source>
        <dbReference type="SAM" id="Phobius"/>
    </source>
</evidence>
<dbReference type="Proteomes" id="UP000215694">
    <property type="component" value="Unassembled WGS sequence"/>
</dbReference>
<evidence type="ECO:0000313" key="2">
    <source>
        <dbReference type="EMBL" id="RDY27983.1"/>
    </source>
</evidence>
<keyword evidence="1" id="KW-1133">Transmembrane helix</keyword>
<evidence type="ECO:0000313" key="3">
    <source>
        <dbReference type="Proteomes" id="UP000215694"/>
    </source>
</evidence>
<proteinExistence type="predicted"/>
<keyword evidence="1" id="KW-0812">Transmembrane</keyword>
<comment type="caution">
    <text evidence="2">The sequence shown here is derived from an EMBL/GenBank/DDBJ whole genome shotgun (WGS) entry which is preliminary data.</text>
</comment>
<name>A0A371J5L7_9FIRM</name>